<organism evidence="2 3">
    <name type="scientific">Ochrobactrum soli</name>
    <dbReference type="NCBI Taxonomy" id="2448455"/>
    <lineage>
        <taxon>Bacteria</taxon>
        <taxon>Pseudomonadati</taxon>
        <taxon>Pseudomonadota</taxon>
        <taxon>Alphaproteobacteria</taxon>
        <taxon>Hyphomicrobiales</taxon>
        <taxon>Brucellaceae</taxon>
        <taxon>Brucella/Ochrobactrum group</taxon>
        <taxon>Ochrobactrum</taxon>
    </lineage>
</organism>
<feature type="region of interest" description="Disordered" evidence="1">
    <location>
        <begin position="1"/>
        <end position="23"/>
    </location>
</feature>
<name>A0A2P9HNP3_9HYPH</name>
<evidence type="ECO:0000313" key="2">
    <source>
        <dbReference type="EMBL" id="SPL65756.1"/>
    </source>
</evidence>
<proteinExistence type="predicted"/>
<gene>
    <name evidence="2" type="ORF">OHAE_1623</name>
</gene>
<dbReference type="AlphaFoldDB" id="A0A2P9HNP3"/>
<sequence length="60" mass="6933">MSASFGEDIEDIDSENEEDQNRAKRMNLLYPLYEKLMSDDELRKSLIEAVSEQDDLAAIH</sequence>
<evidence type="ECO:0000313" key="3">
    <source>
        <dbReference type="Proteomes" id="UP000246073"/>
    </source>
</evidence>
<dbReference type="EMBL" id="OOFM01000005">
    <property type="protein sequence ID" value="SPL65756.1"/>
    <property type="molecule type" value="Genomic_DNA"/>
</dbReference>
<protein>
    <submittedName>
        <fullName evidence="2">Uncharacterized protein</fullName>
    </submittedName>
</protein>
<evidence type="ECO:0000256" key="1">
    <source>
        <dbReference type="SAM" id="MobiDB-lite"/>
    </source>
</evidence>
<accession>A0A2P9HNP3</accession>
<dbReference type="Proteomes" id="UP000246073">
    <property type="component" value="Unassembled WGS sequence"/>
</dbReference>
<feature type="compositionally biased region" description="Acidic residues" evidence="1">
    <location>
        <begin position="7"/>
        <end position="18"/>
    </location>
</feature>
<reference evidence="3" key="1">
    <citation type="submission" date="2017-12" db="EMBL/GenBank/DDBJ databases">
        <authorList>
            <person name="Diaz M."/>
        </authorList>
    </citation>
    <scope>NUCLEOTIDE SEQUENCE [LARGE SCALE GENOMIC DNA]</scope>
    <source>
        <strain evidence="3">FI11154</strain>
    </source>
</reference>